<dbReference type="PANTHER" id="PTHR10192:SF5">
    <property type="entry name" value="GEPHYRIN"/>
    <property type="match status" value="1"/>
</dbReference>
<dbReference type="GO" id="GO:0005829">
    <property type="term" value="C:cytosol"/>
    <property type="evidence" value="ECO:0007669"/>
    <property type="project" value="TreeGrafter"/>
</dbReference>
<comment type="pathway">
    <text evidence="2 7">Cofactor biosynthesis; molybdopterin biosynthesis.</text>
</comment>
<keyword evidence="7" id="KW-0479">Metal-binding</keyword>
<dbReference type="EMBL" id="BJZR01000147">
    <property type="protein sequence ID" value="GEO93642.1"/>
    <property type="molecule type" value="Genomic_DNA"/>
</dbReference>
<dbReference type="Gene3D" id="3.90.105.10">
    <property type="entry name" value="Molybdopterin biosynthesis moea protein, domain 2"/>
    <property type="match status" value="1"/>
</dbReference>
<dbReference type="Gene3D" id="2.40.340.10">
    <property type="entry name" value="MoeA, C-terminal, domain IV"/>
    <property type="match status" value="1"/>
</dbReference>
<dbReference type="STRING" id="446860.AS188_05625"/>
<comment type="function">
    <text evidence="1 7">Catalyzes the insertion of molybdate into adenylated molybdopterin with the concomitant release of AMP.</text>
</comment>
<dbReference type="OrthoDB" id="9804758at2"/>
<keyword evidence="7" id="KW-0460">Magnesium</keyword>
<dbReference type="EMBL" id="CP013254">
    <property type="protein sequence ID" value="ALU39316.1"/>
    <property type="molecule type" value="Genomic_DNA"/>
</dbReference>
<dbReference type="InterPro" id="IPR038987">
    <property type="entry name" value="MoeA-like"/>
</dbReference>
<dbReference type="RefSeq" id="WP_058858027.1">
    <property type="nucleotide sequence ID" value="NZ_BJZR01000147.1"/>
</dbReference>
<evidence type="ECO:0000313" key="10">
    <source>
        <dbReference type="EMBL" id="GEO93642.1"/>
    </source>
</evidence>
<dbReference type="KEGG" id="kfv:AS188_05625"/>
<dbReference type="Proteomes" id="UP000321155">
    <property type="component" value="Unassembled WGS sequence"/>
</dbReference>
<accession>A0A0U2WS46</accession>
<dbReference type="GO" id="GO:0006777">
    <property type="term" value="P:Mo-molybdopterin cofactor biosynthetic process"/>
    <property type="evidence" value="ECO:0007669"/>
    <property type="project" value="UniProtKB-UniRule"/>
</dbReference>
<dbReference type="InterPro" id="IPR036688">
    <property type="entry name" value="MoeA_C_domain_IV_sf"/>
</dbReference>
<proteinExistence type="inferred from homology"/>
<dbReference type="CDD" id="cd00887">
    <property type="entry name" value="MoeA"/>
    <property type="match status" value="1"/>
</dbReference>
<dbReference type="Gene3D" id="2.170.190.11">
    <property type="entry name" value="Molybdopterin biosynthesis moea protein, domain 3"/>
    <property type="match status" value="1"/>
</dbReference>
<dbReference type="SUPFAM" id="SSF63882">
    <property type="entry name" value="MoeA N-terminal region -like"/>
    <property type="match status" value="1"/>
</dbReference>
<name>A0A0U2WS46_9MICC</name>
<dbReference type="Proteomes" id="UP000057181">
    <property type="component" value="Chromosome"/>
</dbReference>
<dbReference type="InterPro" id="IPR036135">
    <property type="entry name" value="MoeA_linker/N_sf"/>
</dbReference>
<dbReference type="SUPFAM" id="SSF63867">
    <property type="entry name" value="MoeA C-terminal domain-like"/>
    <property type="match status" value="1"/>
</dbReference>
<keyword evidence="4 7" id="KW-0500">Molybdenum</keyword>
<evidence type="ECO:0000256" key="3">
    <source>
        <dbReference type="ARBA" id="ARBA00010763"/>
    </source>
</evidence>
<evidence type="ECO:0000313" key="11">
    <source>
        <dbReference type="Proteomes" id="UP000057181"/>
    </source>
</evidence>
<organism evidence="9 11">
    <name type="scientific">Kocuria flava</name>
    <dbReference type="NCBI Taxonomy" id="446860"/>
    <lineage>
        <taxon>Bacteria</taxon>
        <taxon>Bacillati</taxon>
        <taxon>Actinomycetota</taxon>
        <taxon>Actinomycetes</taxon>
        <taxon>Micrococcales</taxon>
        <taxon>Micrococcaceae</taxon>
        <taxon>Kocuria</taxon>
    </lineage>
</organism>
<reference evidence="9 11" key="1">
    <citation type="submission" date="2015-11" db="EMBL/GenBank/DDBJ databases">
        <title>Complete Genome Sequence of Kocuria flava strain HO-9041.</title>
        <authorList>
            <person name="Zhou M."/>
            <person name="Dai J."/>
        </authorList>
    </citation>
    <scope>NUCLEOTIDE SEQUENCE [LARGE SCALE GENOMIC DNA]</scope>
    <source>
        <strain evidence="9 11">HO-9041</strain>
    </source>
</reference>
<evidence type="ECO:0000313" key="9">
    <source>
        <dbReference type="EMBL" id="ALU39316.1"/>
    </source>
</evidence>
<dbReference type="Pfam" id="PF00994">
    <property type="entry name" value="MoCF_biosynth"/>
    <property type="match status" value="1"/>
</dbReference>
<evidence type="ECO:0000256" key="7">
    <source>
        <dbReference type="RuleBase" id="RU365090"/>
    </source>
</evidence>
<evidence type="ECO:0000256" key="6">
    <source>
        <dbReference type="ARBA" id="ARBA00047317"/>
    </source>
</evidence>
<dbReference type="EC" id="2.10.1.1" evidence="7"/>
<dbReference type="GO" id="GO:0061599">
    <property type="term" value="F:molybdopterin molybdotransferase activity"/>
    <property type="evidence" value="ECO:0007669"/>
    <property type="project" value="UniProtKB-UniRule"/>
</dbReference>
<evidence type="ECO:0000256" key="4">
    <source>
        <dbReference type="ARBA" id="ARBA00022505"/>
    </source>
</evidence>
<evidence type="ECO:0000256" key="1">
    <source>
        <dbReference type="ARBA" id="ARBA00002901"/>
    </source>
</evidence>
<keyword evidence="5 7" id="KW-0501">Molybdenum cofactor biosynthesis</keyword>
<reference evidence="10 12" key="2">
    <citation type="submission" date="2019-07" db="EMBL/GenBank/DDBJ databases">
        <title>Whole genome shotgun sequence of Kocuria flava NBRC 107626.</title>
        <authorList>
            <person name="Hosoyama A."/>
            <person name="Uohara A."/>
            <person name="Ohji S."/>
            <person name="Ichikawa N."/>
        </authorList>
    </citation>
    <scope>NUCLEOTIDE SEQUENCE [LARGE SCALE GENOMIC DNA]</scope>
    <source>
        <strain evidence="10 12">NBRC 107626</strain>
    </source>
</reference>
<dbReference type="NCBIfam" id="NF045515">
    <property type="entry name" value="Glp_gephyrin"/>
    <property type="match status" value="1"/>
</dbReference>
<comment type="catalytic activity">
    <reaction evidence="6">
        <text>adenylyl-molybdopterin + molybdate = Mo-molybdopterin + AMP + H(+)</text>
        <dbReference type="Rhea" id="RHEA:35047"/>
        <dbReference type="ChEBI" id="CHEBI:15378"/>
        <dbReference type="ChEBI" id="CHEBI:36264"/>
        <dbReference type="ChEBI" id="CHEBI:62727"/>
        <dbReference type="ChEBI" id="CHEBI:71302"/>
        <dbReference type="ChEBI" id="CHEBI:456215"/>
        <dbReference type="EC" id="2.10.1.1"/>
    </reaction>
</comment>
<dbReference type="InterPro" id="IPR005111">
    <property type="entry name" value="MoeA_C_domain_IV"/>
</dbReference>
<dbReference type="AlphaFoldDB" id="A0A0U2WS46"/>
<dbReference type="InterPro" id="IPR036425">
    <property type="entry name" value="MoaB/Mog-like_dom_sf"/>
</dbReference>
<dbReference type="InterPro" id="IPR001453">
    <property type="entry name" value="MoaB/Mog_dom"/>
</dbReference>
<dbReference type="InterPro" id="IPR005110">
    <property type="entry name" value="MoeA_linker/N"/>
</dbReference>
<feature type="domain" description="MoaB/Mog" evidence="8">
    <location>
        <begin position="193"/>
        <end position="329"/>
    </location>
</feature>
<evidence type="ECO:0000259" key="8">
    <source>
        <dbReference type="SMART" id="SM00852"/>
    </source>
</evidence>
<dbReference type="Pfam" id="PF03453">
    <property type="entry name" value="MoeA_N"/>
    <property type="match status" value="1"/>
</dbReference>
<protein>
    <recommendedName>
        <fullName evidence="7">Molybdopterin molybdenumtransferase</fullName>
        <ecNumber evidence="7">2.10.1.1</ecNumber>
    </recommendedName>
</protein>
<dbReference type="UniPathway" id="UPA00344"/>
<dbReference type="GO" id="GO:0046872">
    <property type="term" value="F:metal ion binding"/>
    <property type="evidence" value="ECO:0007669"/>
    <property type="project" value="UniProtKB-UniRule"/>
</dbReference>
<dbReference type="SMART" id="SM00852">
    <property type="entry name" value="MoCF_biosynth"/>
    <property type="match status" value="1"/>
</dbReference>
<sequence>MSRHAHPPARPVDEHLRAVTAALRDLHPPARTVPLGEALGRVLAEDLVAPLDLQPFDNAQMDGFAVRAADTAGNGGRGRAALAVVAPVPAGHLPPPLGPGEAAPVMTGAPLPPGADAVVPVEEAEPRGFPAAGATVRLPADQPPGRFVRRVGEDVRAGTTVLPAGRRLTPARIGLAAALGLDRLPVCGRARALVYTTGDELVPPGAPRGPAQVYDANAAILRAQLEEAGVEVLAAGLVPDDPAAFAARLAADVRTGPDLVVTSGGVSEGAYEVVRQVLGGAGQFLHVAVQPGGPQGLARVHGVPVVCLPGNPVSTLVSFELFLRPALTAVLGSPAPRARRTAPLAEPVRPLPGRTQVRRAVLEAGAVRMAGGPGSHLLAAAARADALAVLPPGADELPAGTPVEVLVLDPPEGG</sequence>
<keyword evidence="12" id="KW-1185">Reference proteome</keyword>
<comment type="cofactor">
    <cofactor evidence="7">
        <name>Mg(2+)</name>
        <dbReference type="ChEBI" id="CHEBI:18420"/>
    </cofactor>
</comment>
<dbReference type="NCBIfam" id="TIGR00177">
    <property type="entry name" value="molyb_syn"/>
    <property type="match status" value="1"/>
</dbReference>
<evidence type="ECO:0000313" key="12">
    <source>
        <dbReference type="Proteomes" id="UP000321155"/>
    </source>
</evidence>
<keyword evidence="7" id="KW-0808">Transferase</keyword>
<gene>
    <name evidence="9" type="ORF">AS188_05625</name>
    <name evidence="10" type="ORF">KFL01_29480</name>
</gene>
<dbReference type="Pfam" id="PF03454">
    <property type="entry name" value="MoeA_C"/>
    <property type="match status" value="1"/>
</dbReference>
<evidence type="ECO:0000256" key="5">
    <source>
        <dbReference type="ARBA" id="ARBA00023150"/>
    </source>
</evidence>
<dbReference type="SUPFAM" id="SSF53218">
    <property type="entry name" value="Molybdenum cofactor biosynthesis proteins"/>
    <property type="match status" value="1"/>
</dbReference>
<comment type="similarity">
    <text evidence="3 7">Belongs to the MoeA family.</text>
</comment>
<dbReference type="Gene3D" id="3.40.980.10">
    <property type="entry name" value="MoaB/Mog-like domain"/>
    <property type="match status" value="1"/>
</dbReference>
<evidence type="ECO:0000256" key="2">
    <source>
        <dbReference type="ARBA" id="ARBA00005046"/>
    </source>
</evidence>
<dbReference type="PANTHER" id="PTHR10192">
    <property type="entry name" value="MOLYBDOPTERIN BIOSYNTHESIS PROTEIN"/>
    <property type="match status" value="1"/>
</dbReference>